<dbReference type="AlphaFoldDB" id="A0A8C6HKZ7"/>
<organism evidence="2 3">
    <name type="scientific">Mus spicilegus</name>
    <name type="common">Mound-building mouse</name>
    <dbReference type="NCBI Taxonomy" id="10103"/>
    <lineage>
        <taxon>Eukaryota</taxon>
        <taxon>Metazoa</taxon>
        <taxon>Chordata</taxon>
        <taxon>Craniata</taxon>
        <taxon>Vertebrata</taxon>
        <taxon>Euteleostomi</taxon>
        <taxon>Mammalia</taxon>
        <taxon>Eutheria</taxon>
        <taxon>Euarchontoglires</taxon>
        <taxon>Glires</taxon>
        <taxon>Rodentia</taxon>
        <taxon>Myomorpha</taxon>
        <taxon>Muroidea</taxon>
        <taxon>Muridae</taxon>
        <taxon>Murinae</taxon>
        <taxon>Mus</taxon>
        <taxon>Mus</taxon>
    </lineage>
</organism>
<feature type="region of interest" description="Disordered" evidence="1">
    <location>
        <begin position="87"/>
        <end position="114"/>
    </location>
</feature>
<feature type="compositionally biased region" description="Basic and acidic residues" evidence="1">
    <location>
        <begin position="28"/>
        <end position="40"/>
    </location>
</feature>
<evidence type="ECO:0000256" key="1">
    <source>
        <dbReference type="SAM" id="MobiDB-lite"/>
    </source>
</evidence>
<dbReference type="Proteomes" id="UP000694415">
    <property type="component" value="Unplaced"/>
</dbReference>
<evidence type="ECO:0000313" key="3">
    <source>
        <dbReference type="Proteomes" id="UP000694415"/>
    </source>
</evidence>
<name>A0A8C6HKZ7_MUSSI</name>
<evidence type="ECO:0000313" key="2">
    <source>
        <dbReference type="Ensembl" id="ENSMSIP00000023459.1"/>
    </source>
</evidence>
<accession>A0A8C6HKZ7</accession>
<reference evidence="2" key="1">
    <citation type="submission" date="2025-08" db="UniProtKB">
        <authorList>
            <consortium name="Ensembl"/>
        </authorList>
    </citation>
    <scope>IDENTIFICATION</scope>
</reference>
<protein>
    <submittedName>
        <fullName evidence="2">Uncharacterized protein</fullName>
    </submittedName>
</protein>
<keyword evidence="3" id="KW-1185">Reference proteome</keyword>
<proteinExistence type="predicted"/>
<dbReference type="GeneTree" id="ENSGT00960000192639"/>
<reference evidence="2" key="2">
    <citation type="submission" date="2025-09" db="UniProtKB">
        <authorList>
            <consortium name="Ensembl"/>
        </authorList>
    </citation>
    <scope>IDENTIFICATION</scope>
</reference>
<sequence length="137" mass="14641">MIQLQAVGDRLDPASGPQAGARSRPGGRHHEAGHPERPGEAEAPDEDAIGASRALAHVLEHRNVRLGLGRFSPAPRTAGRCPVLASRCRPSRPWPPQSPGRRQHPPRHASTAYGRRHLVSPLTSSLAEVDTAMLTTG</sequence>
<feature type="region of interest" description="Disordered" evidence="1">
    <location>
        <begin position="1"/>
        <end position="50"/>
    </location>
</feature>
<dbReference type="Ensembl" id="ENSMSIT00000029585.1">
    <property type="protein sequence ID" value="ENSMSIP00000023459.1"/>
    <property type="gene ID" value="ENSMSIG00000019903.1"/>
</dbReference>